<accession>A0A1B2DRR8</accession>
<proteinExistence type="predicted"/>
<sequence>MFYEFNHRHTPCTIPQTSGNLDVEENVILSRETKATTVMGKEYVYNGLFAPTSVVQLGDIVQTDASFLVLTMRPTVDRDKYCSLLKSNTIIEVQRQTQAYDDNYNPIGSQQFVTVVSDVICFAQFVTADMRQSDPGLLPTTEYVLVLQTSVDVKRAQDNNPKAPDRIILDGRAFKVDAVDGIKYPNLLHVQLSEDTR</sequence>
<name>A0A1B2DRR8_9BACL</name>
<protein>
    <submittedName>
        <fullName evidence="1">Uncharacterized protein</fullName>
    </submittedName>
</protein>
<evidence type="ECO:0000313" key="1">
    <source>
        <dbReference type="EMBL" id="ANY70414.1"/>
    </source>
</evidence>
<dbReference type="AlphaFoldDB" id="A0A1B2DRR8"/>
<reference evidence="1" key="1">
    <citation type="submission" date="2016-08" db="EMBL/GenBank/DDBJ databases">
        <title>Complete Genome Seqeunce of Paenibacillus sp. BIHB 4019 from tea rhizoplane.</title>
        <authorList>
            <person name="Thakur R."/>
            <person name="Swarnkar M.K."/>
            <person name="Gulati A."/>
        </authorList>
    </citation>
    <scope>NUCLEOTIDE SEQUENCE [LARGE SCALE GENOMIC DNA]</scope>
    <source>
        <strain evidence="1">BIHB4019</strain>
    </source>
</reference>
<gene>
    <name evidence="1" type="ORF">BBD42_30890</name>
</gene>
<organism evidence="1">
    <name type="scientific">Paenibacillus sp. BIHB 4019</name>
    <dbReference type="NCBI Taxonomy" id="1870819"/>
    <lineage>
        <taxon>Bacteria</taxon>
        <taxon>Bacillati</taxon>
        <taxon>Bacillota</taxon>
        <taxon>Bacilli</taxon>
        <taxon>Bacillales</taxon>
        <taxon>Paenibacillaceae</taxon>
        <taxon>Paenibacillus</taxon>
    </lineage>
</organism>
<dbReference type="EMBL" id="CP016808">
    <property type="protein sequence ID" value="ANY70414.1"/>
    <property type="molecule type" value="Genomic_DNA"/>
</dbReference>